<feature type="transmembrane region" description="Helical" evidence="1">
    <location>
        <begin position="253"/>
        <end position="272"/>
    </location>
</feature>
<dbReference type="Proteomes" id="UP001175261">
    <property type="component" value="Unassembled WGS sequence"/>
</dbReference>
<dbReference type="AlphaFoldDB" id="A0AA39LAG2"/>
<dbReference type="SUPFAM" id="SSF56801">
    <property type="entry name" value="Acetyl-CoA synthetase-like"/>
    <property type="match status" value="1"/>
</dbReference>
<protein>
    <submittedName>
        <fullName evidence="4">Uncharacterized protein</fullName>
    </submittedName>
</protein>
<dbReference type="CDD" id="cd05911">
    <property type="entry name" value="Firefly_Luc_like"/>
    <property type="match status" value="1"/>
</dbReference>
<accession>A0AA39LAG2</accession>
<organism evidence="4 5">
    <name type="scientific">Sarocladium strictum</name>
    <name type="common">Black bundle disease fungus</name>
    <name type="synonym">Acremonium strictum</name>
    <dbReference type="NCBI Taxonomy" id="5046"/>
    <lineage>
        <taxon>Eukaryota</taxon>
        <taxon>Fungi</taxon>
        <taxon>Dikarya</taxon>
        <taxon>Ascomycota</taxon>
        <taxon>Pezizomycotina</taxon>
        <taxon>Sordariomycetes</taxon>
        <taxon>Hypocreomycetidae</taxon>
        <taxon>Hypocreales</taxon>
        <taxon>Sarocladiaceae</taxon>
        <taxon>Sarocladium</taxon>
    </lineage>
</organism>
<gene>
    <name evidence="4" type="ORF">NLU13_0030</name>
</gene>
<dbReference type="Gene3D" id="3.40.50.980">
    <property type="match status" value="2"/>
</dbReference>
<dbReference type="InterPro" id="IPR020845">
    <property type="entry name" value="AMP-binding_CS"/>
</dbReference>
<dbReference type="PANTHER" id="PTHR24096">
    <property type="entry name" value="LONG-CHAIN-FATTY-ACID--COA LIGASE"/>
    <property type="match status" value="1"/>
</dbReference>
<dbReference type="InterPro" id="IPR045851">
    <property type="entry name" value="AMP-bd_C_sf"/>
</dbReference>
<evidence type="ECO:0000313" key="4">
    <source>
        <dbReference type="EMBL" id="KAK0390526.1"/>
    </source>
</evidence>
<evidence type="ECO:0000259" key="2">
    <source>
        <dbReference type="Pfam" id="PF00501"/>
    </source>
</evidence>
<dbReference type="Pfam" id="PF13193">
    <property type="entry name" value="AMP-binding_C"/>
    <property type="match status" value="1"/>
</dbReference>
<dbReference type="Pfam" id="PF00501">
    <property type="entry name" value="AMP-binding"/>
    <property type="match status" value="1"/>
</dbReference>
<dbReference type="EMBL" id="JAPDFR010000001">
    <property type="protein sequence ID" value="KAK0390526.1"/>
    <property type="molecule type" value="Genomic_DNA"/>
</dbReference>
<evidence type="ECO:0000256" key="1">
    <source>
        <dbReference type="SAM" id="Phobius"/>
    </source>
</evidence>
<comment type="caution">
    <text evidence="4">The sequence shown here is derived from an EMBL/GenBank/DDBJ whole genome shotgun (WGS) entry which is preliminary data.</text>
</comment>
<evidence type="ECO:0000313" key="5">
    <source>
        <dbReference type="Proteomes" id="UP001175261"/>
    </source>
</evidence>
<reference evidence="4" key="1">
    <citation type="submission" date="2022-10" db="EMBL/GenBank/DDBJ databases">
        <title>Determination and structural analysis of whole genome sequence of Sarocladium strictum F4-1.</title>
        <authorList>
            <person name="Hu L."/>
            <person name="Jiang Y."/>
        </authorList>
    </citation>
    <scope>NUCLEOTIDE SEQUENCE</scope>
    <source>
        <strain evidence="4">F4-1</strain>
    </source>
</reference>
<dbReference type="Gene3D" id="2.30.38.10">
    <property type="entry name" value="Luciferase, Domain 3"/>
    <property type="match status" value="1"/>
</dbReference>
<sequence length="723" mass="79779">MRRRVSSRNDISVRYATVQRQSKDRLFHARQEHTKGSSTQYLFRDGCRPERGQLVHRPSLQRKWLHGARRPTAIESAPQSGTCRALLSQRPLRASIISLVAVIRSGQQTDGAPKFVWCKPGVGRPPADGLHSARALLLLRRRRPQIAFKPASLLSEPHHRGCHHLLTSTPRFTAMPIESRFSVDVPRCSIQQWIFGSPTAPLPDCKAWIDADDPSHFLSLPDARLLAKRIAVGLKEHGVLPGDRVMVYSGNSIYFPVLVLGIWMAGCIFTGANPGFTARELAFQLRDSEASVLLATTQNGKTALEAAQSCGMEMKDIFWIDSSSDHGPFPSLDEPRCDRLITAPRLWTRLIAPESKALMFQWEEPEKPEDAVCTLNYSSGTTGLPKGVEITHFNHVANSIAVEAFDELGAERETDEVAKASLCILPMYHAYCQLFYMCNLPRASTPVYVMPHFDFPRFLQHIARYRITSVMAVPTVLNLVAKHPLASKVDLSSILAFGSGAAPLAAQTQIAVLNMLRPGAMVRQGWGMSELTSTGLVWDPTREMDTAIGELIPGNQARLVDIATGMEITKANTPGELWISSPTLMRGYWRNPQATASAISTDEGGRRWLRTGDIVFVDKYGPGALFYIVGRAKELIKVKGFQVAPAELEALLLQRPDIADAAVIGVAADGTERPRAYVVRAPDTHATAVDIEAWVAERVARYKQLEGGVCFVDPIPKNSVSFL</sequence>
<dbReference type="InterPro" id="IPR025110">
    <property type="entry name" value="AMP-bd_C"/>
</dbReference>
<keyword evidence="1" id="KW-0812">Transmembrane</keyword>
<dbReference type="InterPro" id="IPR000873">
    <property type="entry name" value="AMP-dep_synth/lig_dom"/>
</dbReference>
<dbReference type="PANTHER" id="PTHR24096:SF424">
    <property type="entry name" value="ACETYL-COA SYNTHETASE-LIKE PROTEIN-RELATED"/>
    <property type="match status" value="1"/>
</dbReference>
<dbReference type="Gene3D" id="3.30.300.30">
    <property type="match status" value="1"/>
</dbReference>
<name>A0AA39LAG2_SARSR</name>
<proteinExistence type="predicted"/>
<keyword evidence="1" id="KW-1133">Transmembrane helix</keyword>
<feature type="domain" description="AMP-dependent synthetase/ligase" evidence="2">
    <location>
        <begin position="218"/>
        <end position="589"/>
    </location>
</feature>
<dbReference type="PROSITE" id="PS00455">
    <property type="entry name" value="AMP_BINDING"/>
    <property type="match status" value="1"/>
</dbReference>
<evidence type="ECO:0000259" key="3">
    <source>
        <dbReference type="Pfam" id="PF13193"/>
    </source>
</evidence>
<keyword evidence="1" id="KW-0472">Membrane</keyword>
<feature type="domain" description="AMP-binding enzyme C-terminal" evidence="3">
    <location>
        <begin position="647"/>
        <end position="718"/>
    </location>
</feature>
<keyword evidence="5" id="KW-1185">Reference proteome</keyword>
<dbReference type="GO" id="GO:0016405">
    <property type="term" value="F:CoA-ligase activity"/>
    <property type="evidence" value="ECO:0007669"/>
    <property type="project" value="TreeGrafter"/>
</dbReference>